<feature type="compositionally biased region" description="Basic and acidic residues" evidence="1">
    <location>
        <begin position="122"/>
        <end position="154"/>
    </location>
</feature>
<sequence length="350" mass="38262">MGRADGVNKGPAGGGVARGGAGIDQAMLRFRPIAPKPAAEDPGQGGSHVGSKGWLLSGARTKRKYVRVRKAKANSNCSGNNNHDSSSTTKRKRAAQGPKEKGGPDDSSGLEKRIVTLQLLPEKADHGESKAFKAKPEQSEKEEPQWRGSIDRCSTHSGPEFSTVNLAIPNVVPPLWSRSDPIGLIHPTFQSPHRMRYPTVLECWVIVESVADTHIDAQDHHQLVGLTDAERVRSLKADACPGFLADPSNRVRWVNGAFERMVKREHLADDGSDGGPLPAEIAVRVVAKEELPKTRAAFACRATLRRRHHPWWGEEKWAARIVPCDVWRMDEMGGFAWRLDVKAALSLGLS</sequence>
<evidence type="ECO:0000313" key="3">
    <source>
        <dbReference type="EMBL" id="KAL3723009.1"/>
    </source>
</evidence>
<feature type="compositionally biased region" description="Gly residues" evidence="1">
    <location>
        <begin position="11"/>
        <end position="20"/>
    </location>
</feature>
<dbReference type="PANTHER" id="PTHR33595">
    <property type="entry name" value="VON WILLEBRAND FACTOR A DOMAIN PROTEIN"/>
    <property type="match status" value="1"/>
</dbReference>
<name>A0ABD3J9M9_EUCGL</name>
<evidence type="ECO:0000259" key="2">
    <source>
        <dbReference type="Pfam" id="PF25821"/>
    </source>
</evidence>
<keyword evidence="4" id="KW-1185">Reference proteome</keyword>
<dbReference type="Proteomes" id="UP001634007">
    <property type="component" value="Unassembled WGS sequence"/>
</dbReference>
<feature type="compositionally biased region" description="Polar residues" evidence="1">
    <location>
        <begin position="74"/>
        <end position="88"/>
    </location>
</feature>
<feature type="compositionally biased region" description="Basic residues" evidence="1">
    <location>
        <begin position="60"/>
        <end position="72"/>
    </location>
</feature>
<evidence type="ECO:0000256" key="1">
    <source>
        <dbReference type="SAM" id="MobiDB-lite"/>
    </source>
</evidence>
<dbReference type="EMBL" id="JBJKBG010000009">
    <property type="protein sequence ID" value="KAL3723009.1"/>
    <property type="molecule type" value="Genomic_DNA"/>
</dbReference>
<feature type="domain" description="DUF7950" evidence="2">
    <location>
        <begin position="202"/>
        <end position="346"/>
    </location>
</feature>
<evidence type="ECO:0000313" key="4">
    <source>
        <dbReference type="Proteomes" id="UP001634007"/>
    </source>
</evidence>
<dbReference type="PANTHER" id="PTHR33595:SF4">
    <property type="entry name" value="EMB|CAB62340.1"/>
    <property type="match status" value="1"/>
</dbReference>
<organism evidence="3 4">
    <name type="scientific">Eucalyptus globulus</name>
    <name type="common">Tasmanian blue gum</name>
    <dbReference type="NCBI Taxonomy" id="34317"/>
    <lineage>
        <taxon>Eukaryota</taxon>
        <taxon>Viridiplantae</taxon>
        <taxon>Streptophyta</taxon>
        <taxon>Embryophyta</taxon>
        <taxon>Tracheophyta</taxon>
        <taxon>Spermatophyta</taxon>
        <taxon>Magnoliopsida</taxon>
        <taxon>eudicotyledons</taxon>
        <taxon>Gunneridae</taxon>
        <taxon>Pentapetalae</taxon>
        <taxon>rosids</taxon>
        <taxon>malvids</taxon>
        <taxon>Myrtales</taxon>
        <taxon>Myrtaceae</taxon>
        <taxon>Myrtoideae</taxon>
        <taxon>Eucalypteae</taxon>
        <taxon>Eucalyptus</taxon>
    </lineage>
</organism>
<dbReference type="InterPro" id="IPR057710">
    <property type="entry name" value="DUF7950"/>
</dbReference>
<comment type="caution">
    <text evidence="3">The sequence shown here is derived from an EMBL/GenBank/DDBJ whole genome shotgun (WGS) entry which is preliminary data.</text>
</comment>
<gene>
    <name evidence="3" type="ORF">ACJRO7_035231</name>
</gene>
<dbReference type="Pfam" id="PF25821">
    <property type="entry name" value="DUF7950"/>
    <property type="match status" value="1"/>
</dbReference>
<dbReference type="AlphaFoldDB" id="A0ABD3J9M9"/>
<feature type="compositionally biased region" description="Basic and acidic residues" evidence="1">
    <location>
        <begin position="98"/>
        <end position="114"/>
    </location>
</feature>
<feature type="region of interest" description="Disordered" evidence="1">
    <location>
        <begin position="27"/>
        <end position="154"/>
    </location>
</feature>
<proteinExistence type="predicted"/>
<accession>A0ABD3J9M9</accession>
<reference evidence="3 4" key="1">
    <citation type="submission" date="2024-11" db="EMBL/GenBank/DDBJ databases">
        <title>Chromosome-level genome assembly of Eucalyptus globulus Labill. provides insights into its genome evolution.</title>
        <authorList>
            <person name="Li X."/>
        </authorList>
    </citation>
    <scope>NUCLEOTIDE SEQUENCE [LARGE SCALE GENOMIC DNA]</scope>
    <source>
        <strain evidence="3">CL2024</strain>
        <tissue evidence="3">Fresh tender leaves</tissue>
    </source>
</reference>
<feature type="region of interest" description="Disordered" evidence="1">
    <location>
        <begin position="1"/>
        <end position="20"/>
    </location>
</feature>
<protein>
    <recommendedName>
        <fullName evidence="2">DUF7950 domain-containing protein</fullName>
    </recommendedName>
</protein>